<gene>
    <name evidence="1" type="ORF">HMPREF3228_01870</name>
</gene>
<organism evidence="1 2">
    <name type="scientific">Streptococcus mitis</name>
    <dbReference type="NCBI Taxonomy" id="28037"/>
    <lineage>
        <taxon>Bacteria</taxon>
        <taxon>Bacillati</taxon>
        <taxon>Bacillota</taxon>
        <taxon>Bacilli</taxon>
        <taxon>Lactobacillales</taxon>
        <taxon>Streptococcaceae</taxon>
        <taxon>Streptococcus</taxon>
        <taxon>Streptococcus mitis group</taxon>
    </lineage>
</organism>
<accession>A0A133RSW1</accession>
<evidence type="ECO:0000313" key="2">
    <source>
        <dbReference type="Proteomes" id="UP000070065"/>
    </source>
</evidence>
<dbReference type="EMBL" id="LRQR01000108">
    <property type="protein sequence ID" value="KXA58214.1"/>
    <property type="molecule type" value="Genomic_DNA"/>
</dbReference>
<protein>
    <submittedName>
        <fullName evidence="1">Uncharacterized protein</fullName>
    </submittedName>
</protein>
<dbReference type="AlphaFoldDB" id="A0A133RSW1"/>
<dbReference type="Proteomes" id="UP000070065">
    <property type="component" value="Unassembled WGS sequence"/>
</dbReference>
<proteinExistence type="predicted"/>
<reference evidence="1 2" key="1">
    <citation type="submission" date="2016-01" db="EMBL/GenBank/DDBJ databases">
        <authorList>
            <person name="Oliw E.H."/>
        </authorList>
    </citation>
    <scope>NUCLEOTIDE SEQUENCE [LARGE SCALE GENOMIC DNA]</scope>
    <source>
        <strain evidence="1 2">CMW7705B</strain>
    </source>
</reference>
<name>A0A133RSW1_STRMT</name>
<comment type="caution">
    <text evidence="1">The sequence shown here is derived from an EMBL/GenBank/DDBJ whole genome shotgun (WGS) entry which is preliminary data.</text>
</comment>
<sequence>MIRINSRYNRVKNRTILEWEVMMIPMTVPNIMDKRTDKMDIPIVTPNPCKILKRLFP</sequence>
<evidence type="ECO:0000313" key="1">
    <source>
        <dbReference type="EMBL" id="KXA58214.1"/>
    </source>
</evidence>